<dbReference type="Proteomes" id="UP000028302">
    <property type="component" value="Unassembled WGS sequence"/>
</dbReference>
<dbReference type="RefSeq" id="WP_051882667.1">
    <property type="nucleotide sequence ID" value="NZ_APNK01000001.1"/>
</dbReference>
<dbReference type="Pfam" id="PF07885">
    <property type="entry name" value="Ion_trans_2"/>
    <property type="match status" value="1"/>
</dbReference>
<organism evidence="3 4">
    <name type="scientific">Salinisphaera hydrothermalis (strain C41B8)</name>
    <dbReference type="NCBI Taxonomy" id="1304275"/>
    <lineage>
        <taxon>Bacteria</taxon>
        <taxon>Pseudomonadati</taxon>
        <taxon>Pseudomonadota</taxon>
        <taxon>Gammaproteobacteria</taxon>
        <taxon>Salinisphaerales</taxon>
        <taxon>Salinisphaeraceae</taxon>
        <taxon>Salinisphaera</taxon>
    </lineage>
</organism>
<dbReference type="AlphaFoldDB" id="A0A084IRQ2"/>
<dbReference type="STRING" id="1304275.C41B8_01515"/>
<dbReference type="EMBL" id="APNK01000001">
    <property type="protein sequence ID" value="KEZ79386.1"/>
    <property type="molecule type" value="Genomic_DNA"/>
</dbReference>
<comment type="caution">
    <text evidence="3">The sequence shown here is derived from an EMBL/GenBank/DDBJ whole genome shotgun (WGS) entry which is preliminary data.</text>
</comment>
<keyword evidence="4" id="KW-1185">Reference proteome</keyword>
<protein>
    <recommendedName>
        <fullName evidence="2">Potassium channel domain-containing protein</fullName>
    </recommendedName>
</protein>
<sequence length="343" mass="36800">MSNPLFWVGAALLLVLAYDATRTTLSASSSGPVTNTLTSGLWRILLGVHRLRGNHALLAGGGPALTLVLIVTWVLLAWSGWLLVFCSAPDAVTHSTTGLPADTVNRAYFVGYTLTTLGYGDMVPGGGVWKILATVAGANGLLLFTLAITYALPIVSAATEKRQLALCIHAMGASPEEILEFGIGNGDFDSLSGHLDGFESMIAGASQKHLAYPILHYFHSASSVTALPLALVRLDLALELARLRDEPLPPSVAARIRSTQHVIQQFLATLRGAFIRPIDTGPEIPSLKHGARLLDADPDDLACRIDRLEKLNLLAAYIEDDGRAWSHVWHPTASSRTQPEQDY</sequence>
<evidence type="ECO:0000259" key="2">
    <source>
        <dbReference type="Pfam" id="PF07885"/>
    </source>
</evidence>
<feature type="domain" description="Potassium channel" evidence="2">
    <location>
        <begin position="76"/>
        <end position="151"/>
    </location>
</feature>
<feature type="transmembrane region" description="Helical" evidence="1">
    <location>
        <begin position="131"/>
        <end position="152"/>
    </location>
</feature>
<feature type="transmembrane region" description="Helical" evidence="1">
    <location>
        <begin position="57"/>
        <end position="78"/>
    </location>
</feature>
<dbReference type="eggNOG" id="ENOG502Z9EI">
    <property type="taxonomic scope" value="Bacteria"/>
</dbReference>
<dbReference type="Gene3D" id="1.10.287.70">
    <property type="match status" value="1"/>
</dbReference>
<accession>A0A084IRQ2</accession>
<keyword evidence="1" id="KW-1133">Transmembrane helix</keyword>
<keyword evidence="1" id="KW-0812">Transmembrane</keyword>
<dbReference type="PATRIC" id="fig|1304275.5.peg.307"/>
<evidence type="ECO:0000256" key="1">
    <source>
        <dbReference type="SAM" id="Phobius"/>
    </source>
</evidence>
<gene>
    <name evidence="3" type="ORF">C41B8_01515</name>
</gene>
<dbReference type="SUPFAM" id="SSF81324">
    <property type="entry name" value="Voltage-gated potassium channels"/>
    <property type="match status" value="1"/>
</dbReference>
<proteinExistence type="predicted"/>
<keyword evidence="1" id="KW-0472">Membrane</keyword>
<dbReference type="OrthoDB" id="3422146at2"/>
<evidence type="ECO:0000313" key="4">
    <source>
        <dbReference type="Proteomes" id="UP000028302"/>
    </source>
</evidence>
<dbReference type="InterPro" id="IPR013099">
    <property type="entry name" value="K_chnl_dom"/>
</dbReference>
<name>A0A084IRQ2_SALHC</name>
<evidence type="ECO:0000313" key="3">
    <source>
        <dbReference type="EMBL" id="KEZ79386.1"/>
    </source>
</evidence>
<reference evidence="3 4" key="1">
    <citation type="submission" date="2013-03" db="EMBL/GenBank/DDBJ databases">
        <title>Salinisphaera hydrothermalis C41B8 Genome Sequencing.</title>
        <authorList>
            <person name="Li C."/>
            <person name="Lai Q."/>
            <person name="Shao Z."/>
        </authorList>
    </citation>
    <scope>NUCLEOTIDE SEQUENCE [LARGE SCALE GENOMIC DNA]</scope>
    <source>
        <strain evidence="3 4">C41B8</strain>
    </source>
</reference>